<dbReference type="PANTHER" id="PTHR43772">
    <property type="entry name" value="ENDO-1,4-BETA-XYLANASE"/>
    <property type="match status" value="1"/>
</dbReference>
<dbReference type="InterPro" id="IPR006710">
    <property type="entry name" value="Glyco_hydro_43"/>
</dbReference>
<dbReference type="InterPro" id="IPR013320">
    <property type="entry name" value="ConA-like_dom_sf"/>
</dbReference>
<evidence type="ECO:0000313" key="12">
    <source>
        <dbReference type="EMBL" id="AYQ73341.1"/>
    </source>
</evidence>
<keyword evidence="10" id="KW-0472">Membrane</keyword>
<keyword evidence="6" id="KW-0119">Carbohydrate metabolism</keyword>
<dbReference type="InterPro" id="IPR052176">
    <property type="entry name" value="Glycosyl_Hydrlase_43_Enz"/>
</dbReference>
<evidence type="ECO:0000313" key="13">
    <source>
        <dbReference type="Proteomes" id="UP000269097"/>
    </source>
</evidence>
<keyword evidence="2" id="KW-0624">Polysaccharide degradation</keyword>
<evidence type="ECO:0000256" key="5">
    <source>
        <dbReference type="ARBA" id="ARBA00023157"/>
    </source>
</evidence>
<organism evidence="12 13">
    <name type="scientific">Cohnella candidum</name>
    <dbReference type="NCBI Taxonomy" id="2674991"/>
    <lineage>
        <taxon>Bacteria</taxon>
        <taxon>Bacillati</taxon>
        <taxon>Bacillota</taxon>
        <taxon>Bacilli</taxon>
        <taxon>Bacillales</taxon>
        <taxon>Paenibacillaceae</taxon>
        <taxon>Cohnella</taxon>
    </lineage>
</organism>
<evidence type="ECO:0000256" key="9">
    <source>
        <dbReference type="PIRSR" id="PIRSR606710-2"/>
    </source>
</evidence>
<keyword evidence="4" id="KW-0378">Hydrolase</keyword>
<evidence type="ECO:0000259" key="11">
    <source>
        <dbReference type="SMART" id="SM00560"/>
    </source>
</evidence>
<evidence type="ECO:0000256" key="4">
    <source>
        <dbReference type="ARBA" id="ARBA00022801"/>
    </source>
</evidence>
<dbReference type="SUPFAM" id="SSF49899">
    <property type="entry name" value="Concanavalin A-like lectins/glucanases"/>
    <property type="match status" value="2"/>
</dbReference>
<proteinExistence type="inferred from homology"/>
<dbReference type="GO" id="GO:0004553">
    <property type="term" value="F:hydrolase activity, hydrolyzing O-glycosyl compounds"/>
    <property type="evidence" value="ECO:0007669"/>
    <property type="project" value="InterPro"/>
</dbReference>
<keyword evidence="13" id="KW-1185">Reference proteome</keyword>
<dbReference type="Gene3D" id="2.60.120.200">
    <property type="match status" value="2"/>
</dbReference>
<evidence type="ECO:0000256" key="7">
    <source>
        <dbReference type="ARBA" id="ARBA00023295"/>
    </source>
</evidence>
<dbReference type="RefSeq" id="WP_123041423.1">
    <property type="nucleotide sequence ID" value="NZ_CP033433.1"/>
</dbReference>
<feature type="domain" description="LamG-like jellyroll fold" evidence="11">
    <location>
        <begin position="399"/>
        <end position="539"/>
    </location>
</feature>
<keyword evidence="3" id="KW-0732">Signal</keyword>
<dbReference type="SUPFAM" id="SSF75005">
    <property type="entry name" value="Arabinanase/levansucrase/invertase"/>
    <property type="match status" value="1"/>
</dbReference>
<evidence type="ECO:0000256" key="2">
    <source>
        <dbReference type="ARBA" id="ARBA00022651"/>
    </source>
</evidence>
<name>A0A3G3JZP2_9BACL</name>
<dbReference type="PANTHER" id="PTHR43772:SF2">
    <property type="entry name" value="PUTATIVE (AFU_ORTHOLOGUE AFUA_2G04480)-RELATED"/>
    <property type="match status" value="1"/>
</dbReference>
<evidence type="ECO:0000256" key="1">
    <source>
        <dbReference type="ARBA" id="ARBA00009865"/>
    </source>
</evidence>
<dbReference type="EMBL" id="CP033433">
    <property type="protein sequence ID" value="AYQ73341.1"/>
    <property type="molecule type" value="Genomic_DNA"/>
</dbReference>
<comment type="similarity">
    <text evidence="1">Belongs to the glycosyl hydrolase 43 family.</text>
</comment>
<dbReference type="Pfam" id="PF13385">
    <property type="entry name" value="Laminin_G_3"/>
    <property type="match status" value="2"/>
</dbReference>
<keyword evidence="7" id="KW-0326">Glycosidase</keyword>
<dbReference type="Proteomes" id="UP000269097">
    <property type="component" value="Chromosome"/>
</dbReference>
<keyword evidence="10" id="KW-1133">Transmembrane helix</keyword>
<evidence type="ECO:0000256" key="3">
    <source>
        <dbReference type="ARBA" id="ARBA00022729"/>
    </source>
</evidence>
<dbReference type="InterPro" id="IPR006558">
    <property type="entry name" value="LamG-like"/>
</dbReference>
<feature type="site" description="Important for catalytic activity, responsible for pKa modulation of the active site Glu and correct orientation of both the proton donor and substrate" evidence="9">
    <location>
        <position position="166"/>
    </location>
</feature>
<evidence type="ECO:0000256" key="8">
    <source>
        <dbReference type="PIRSR" id="PIRSR606710-1"/>
    </source>
</evidence>
<dbReference type="AlphaFoldDB" id="A0A3G3JZP2"/>
<keyword evidence="10" id="KW-0812">Transmembrane</keyword>
<keyword evidence="5" id="KW-1015">Disulfide bond</keyword>
<feature type="active site" description="Proton donor" evidence="8">
    <location>
        <position position="215"/>
    </location>
</feature>
<dbReference type="SMART" id="SM00560">
    <property type="entry name" value="LamGL"/>
    <property type="match status" value="2"/>
</dbReference>
<dbReference type="GO" id="GO:0045493">
    <property type="term" value="P:xylan catabolic process"/>
    <property type="evidence" value="ECO:0007669"/>
    <property type="project" value="UniProtKB-KW"/>
</dbReference>
<gene>
    <name evidence="12" type="ORF">EAV92_12630</name>
</gene>
<feature type="active site" description="Proton acceptor" evidence="8">
    <location>
        <position position="54"/>
    </location>
</feature>
<sequence length="823" mass="89328">MASIQRRGDEMASKVKPLLSLFFMTLLMVMAAVPAEAAHPNRIGNPVMPGWYADPSVRVFDGKYYIYPTNSTSSYNSQYHAYSSDDMVHWKDEGVIFDFASISWCDTQAWAPDVIEKDGTYYLYFSACDGKIGVATAASPTGPFSDAIGGPLLSDPRIWPCYADIDPAVFIDTDDQAYLYYGTEYLCVRKLNPDMKSFADPEPTQLVPYRTGYQEGSYMIKRNGTYYLSWSTGGWTDCTYNVHYGRSDSPYGPFEDEGVIITTDGIQTPLGCGPGHHSLFKAGADDWYIGYHKHPVGYVQGEQRYMAIDKLNFNPDGTIKPVTMTNGALEGKLTNGQYSLTGWWKFDELDGASAADASPVPHPGSINGSGSWKNGKEDGAYNFKGGAFASASTAVHTNESFSVSAWVKLNTLKGNQTFVSQDGKHVSGFSLQYSQSADNKFAFGMPGADDSSASANRVYSNTIAKTGEWTHLLGVYDKTLHQLRLYINGKLEGIQTAGAGWEAAGATIIGAGQYSDARTDFANAVIDEVRTFAYPLSDGIAKQEYLDSPNLNLYWNFDEDSGNANDESGSTELNFGDYGILNGGVTRSAGIIGNGISLNGIDGFVSSSSSNLDKRYSLIDSATDFTVSAWVKLNSLSGRQTVASVDGSNVSGFNLQFGDETGKRFAFSVTDSDEIASAVTRAVSTTVPLLNTWYHLVGVHDRSNGQLRLYVNGNLQGTAEISTGWVAAGNVVVGAAKRGGRTDYFNGTIDEVGLYNRVLSNEEIIRLASGPDTSASSKASLFSLDGDGRFAQIGIIAALFIAFVCMGLLLYQRYRSIKHRRSR</sequence>
<evidence type="ECO:0000256" key="10">
    <source>
        <dbReference type="SAM" id="Phobius"/>
    </source>
</evidence>
<protein>
    <recommendedName>
        <fullName evidence="11">LamG-like jellyroll fold domain-containing protein</fullName>
    </recommendedName>
</protein>
<dbReference type="InterPro" id="IPR023296">
    <property type="entry name" value="Glyco_hydro_beta-prop_sf"/>
</dbReference>
<dbReference type="Gene3D" id="2.115.10.20">
    <property type="entry name" value="Glycosyl hydrolase domain, family 43"/>
    <property type="match status" value="1"/>
</dbReference>
<feature type="transmembrane region" description="Helical" evidence="10">
    <location>
        <begin position="790"/>
        <end position="811"/>
    </location>
</feature>
<dbReference type="Pfam" id="PF04616">
    <property type="entry name" value="Glyco_hydro_43"/>
    <property type="match status" value="1"/>
</dbReference>
<keyword evidence="2" id="KW-0858">Xylan degradation</keyword>
<reference evidence="12 13" key="1">
    <citation type="submission" date="2018-10" db="EMBL/GenBank/DDBJ databases">
        <title>Genome Sequence of Cohnella sp.</title>
        <authorList>
            <person name="Srinivasan S."/>
            <person name="Kim M.K."/>
        </authorList>
    </citation>
    <scope>NUCLEOTIDE SEQUENCE [LARGE SCALE GENOMIC DNA]</scope>
    <source>
        <strain evidence="12 13">18JY8-7</strain>
    </source>
</reference>
<accession>A0A3G3JZP2</accession>
<evidence type="ECO:0000256" key="6">
    <source>
        <dbReference type="ARBA" id="ARBA00023277"/>
    </source>
</evidence>
<feature type="domain" description="LamG-like jellyroll fold" evidence="11">
    <location>
        <begin position="623"/>
        <end position="762"/>
    </location>
</feature>
<dbReference type="KEGG" id="coh:EAV92_12630"/>